<dbReference type="STRING" id="1806892.AZH43_15620"/>
<dbReference type="PANTHER" id="PTHR30087">
    <property type="entry name" value="INNER MEMBRANE PROTEIN"/>
    <property type="match status" value="1"/>
</dbReference>
<keyword evidence="2" id="KW-1185">Reference proteome</keyword>
<dbReference type="RefSeq" id="WP_067670410.1">
    <property type="nucleotide sequence ID" value="NZ_CBCSIK010000003.1"/>
</dbReference>
<dbReference type="EMBL" id="LUAW01000030">
    <property type="protein sequence ID" value="KYQ71277.1"/>
    <property type="molecule type" value="Genomic_DNA"/>
</dbReference>
<gene>
    <name evidence="1" type="ORF">AZH43_15620</name>
</gene>
<evidence type="ECO:0000313" key="2">
    <source>
        <dbReference type="Proteomes" id="UP000076276"/>
    </source>
</evidence>
<dbReference type="AlphaFoldDB" id="A0A151XZR3"/>
<dbReference type="PANTHER" id="PTHR30087:SF1">
    <property type="entry name" value="HYPOTHETICAL CYTOSOLIC PROTEIN"/>
    <property type="match status" value="1"/>
</dbReference>
<reference evidence="1 2" key="1">
    <citation type="submission" date="2016-03" db="EMBL/GenBank/DDBJ databases">
        <title>Acinetobacter genomospecies 28 strain ANC 4149.</title>
        <authorList>
            <person name="Radolfova-Krizova L."/>
            <person name="Nemec A."/>
        </authorList>
    </citation>
    <scope>NUCLEOTIDE SEQUENCE [LARGE SCALE GENOMIC DNA]</scope>
    <source>
        <strain evidence="1 2">ANC 4149</strain>
    </source>
</reference>
<dbReference type="Proteomes" id="UP000076276">
    <property type="component" value="Unassembled WGS sequence"/>
</dbReference>
<comment type="caution">
    <text evidence="1">The sequence shown here is derived from an EMBL/GenBank/DDBJ whole genome shotgun (WGS) entry which is preliminary data.</text>
</comment>
<dbReference type="Pfam" id="PF04463">
    <property type="entry name" value="2-thiour_desulf"/>
    <property type="match status" value="1"/>
</dbReference>
<proteinExistence type="predicted"/>
<protein>
    <submittedName>
        <fullName evidence="1">Uncharacterized protein</fullName>
    </submittedName>
</protein>
<organism evidence="1 2">
    <name type="scientific">Acinetobacter pragensis</name>
    <dbReference type="NCBI Taxonomy" id="1806892"/>
    <lineage>
        <taxon>Bacteria</taxon>
        <taxon>Pseudomonadati</taxon>
        <taxon>Pseudomonadota</taxon>
        <taxon>Gammaproteobacteria</taxon>
        <taxon>Moraxellales</taxon>
        <taxon>Moraxellaceae</taxon>
        <taxon>Acinetobacter</taxon>
    </lineage>
</organism>
<sequence>MYLISACLAGQPVRYDGKGYQFDAIQALIQQKLAITVCPEMLGGLACPREAAEISGGTALDVLAGTAKVITQKGTDVTEAFLCGAYRTLHLAQKHQIHAVVLKEHSPSCGRNSIYDGTFSGAKIAGSGVTAALLLQHGFQVMSELEFFESLK</sequence>
<dbReference type="OrthoDB" id="495783at2"/>
<evidence type="ECO:0000313" key="1">
    <source>
        <dbReference type="EMBL" id="KYQ71277.1"/>
    </source>
</evidence>
<dbReference type="InterPro" id="IPR007553">
    <property type="entry name" value="2-thiour_desulf"/>
</dbReference>
<accession>A0A151XZR3</accession>
<name>A0A151XZR3_9GAMM</name>